<keyword evidence="1" id="KW-0304">Gas vesicle</keyword>
<comment type="caution">
    <text evidence="4">The sequence shown here is derived from an EMBL/GenBank/DDBJ whole genome shotgun (WGS) entry which is preliminary data.</text>
</comment>
<dbReference type="EMBL" id="JBHLUE010000009">
    <property type="protein sequence ID" value="MFC0564949.1"/>
    <property type="molecule type" value="Genomic_DNA"/>
</dbReference>
<dbReference type="PANTHER" id="PTHR36852:SF1">
    <property type="entry name" value="PROTEIN GVPL 2"/>
    <property type="match status" value="1"/>
</dbReference>
<organism evidence="4 5">
    <name type="scientific">Plantactinospora siamensis</name>
    <dbReference type="NCBI Taxonomy" id="555372"/>
    <lineage>
        <taxon>Bacteria</taxon>
        <taxon>Bacillati</taxon>
        <taxon>Actinomycetota</taxon>
        <taxon>Actinomycetes</taxon>
        <taxon>Micromonosporales</taxon>
        <taxon>Micromonosporaceae</taxon>
        <taxon>Plantactinospora</taxon>
    </lineage>
</organism>
<name>A0ABV6NWY3_9ACTN</name>
<accession>A0ABV6NWY3</accession>
<protein>
    <submittedName>
        <fullName evidence="4">GvpL/GvpF family gas vesicle protein</fullName>
    </submittedName>
</protein>
<gene>
    <name evidence="4" type="ORF">ACFFHU_12490</name>
</gene>
<comment type="subcellular location">
    <subcellularLocation>
        <location evidence="2">Gas vesicle</location>
    </subcellularLocation>
</comment>
<dbReference type="PANTHER" id="PTHR36852">
    <property type="entry name" value="PROTEIN GVPL 2"/>
    <property type="match status" value="1"/>
</dbReference>
<sequence length="275" mass="28842">MSSAEQGVWVHAVTRDIEPARLAGMTGVGGGPVRPVRAGGLAAVVSTVDLAEYGAEPLRRNLEDMSWLESVARAHHGVIDAVARLGPVVPARLATVYLDDERVAGTLVEHRRAVADALDRVSGRVEWGVKAYAAPAAANPAGSPGAGARGAARAGAGGAGRAYLLRRRAQLTATEDAERTAAEDADRLHGTLRRVAAEVRRHPPQDGRLSGRSEWMVLNGAYLVDAEHADEFAESVRGLAPDHPGIRVELTGPWPPYSFTELNLSEPEAAAGVGG</sequence>
<evidence type="ECO:0000313" key="5">
    <source>
        <dbReference type="Proteomes" id="UP001589894"/>
    </source>
</evidence>
<reference evidence="4 5" key="1">
    <citation type="submission" date="2024-09" db="EMBL/GenBank/DDBJ databases">
        <authorList>
            <person name="Sun Q."/>
            <person name="Mori K."/>
        </authorList>
    </citation>
    <scope>NUCLEOTIDE SEQUENCE [LARGE SCALE GENOMIC DNA]</scope>
    <source>
        <strain evidence="4 5">TBRC 2205</strain>
    </source>
</reference>
<dbReference type="Proteomes" id="UP001589894">
    <property type="component" value="Unassembled WGS sequence"/>
</dbReference>
<evidence type="ECO:0000256" key="2">
    <source>
        <dbReference type="ARBA" id="ARBA00035108"/>
    </source>
</evidence>
<dbReference type="Pfam" id="PF06386">
    <property type="entry name" value="GvpL_GvpF"/>
    <property type="match status" value="1"/>
</dbReference>
<proteinExistence type="inferred from homology"/>
<evidence type="ECO:0000313" key="4">
    <source>
        <dbReference type="EMBL" id="MFC0564949.1"/>
    </source>
</evidence>
<dbReference type="InterPro" id="IPR009430">
    <property type="entry name" value="GvpL/GvpF"/>
</dbReference>
<dbReference type="RefSeq" id="WP_377338362.1">
    <property type="nucleotide sequence ID" value="NZ_JBHLUE010000009.1"/>
</dbReference>
<evidence type="ECO:0000256" key="3">
    <source>
        <dbReference type="ARBA" id="ARBA00035643"/>
    </source>
</evidence>
<keyword evidence="5" id="KW-1185">Reference proteome</keyword>
<evidence type="ECO:0000256" key="1">
    <source>
        <dbReference type="ARBA" id="ARBA00022987"/>
    </source>
</evidence>
<comment type="similarity">
    <text evidence="3">Belongs to the gas vesicle GvpF/GvpL family.</text>
</comment>